<accession>A0A0F9FHZ2</accession>
<sequence>MNMNGYDFSKYLRFADKTLDEIVKFIEWRFVYHTDLLNLVFNYIQEFKNANEKEGIYLLCLI</sequence>
<name>A0A0F9FHZ2_9ZZZZ</name>
<dbReference type="AlphaFoldDB" id="A0A0F9FHZ2"/>
<organism evidence="1">
    <name type="scientific">marine sediment metagenome</name>
    <dbReference type="NCBI Taxonomy" id="412755"/>
    <lineage>
        <taxon>unclassified sequences</taxon>
        <taxon>metagenomes</taxon>
        <taxon>ecological metagenomes</taxon>
    </lineage>
</organism>
<proteinExistence type="predicted"/>
<gene>
    <name evidence="1" type="ORF">LCGC14_2028230</name>
</gene>
<protein>
    <submittedName>
        <fullName evidence="1">Uncharacterized protein</fullName>
    </submittedName>
</protein>
<evidence type="ECO:0000313" key="1">
    <source>
        <dbReference type="EMBL" id="KKL78096.1"/>
    </source>
</evidence>
<reference evidence="1" key="1">
    <citation type="journal article" date="2015" name="Nature">
        <title>Complex archaea that bridge the gap between prokaryotes and eukaryotes.</title>
        <authorList>
            <person name="Spang A."/>
            <person name="Saw J.H."/>
            <person name="Jorgensen S.L."/>
            <person name="Zaremba-Niedzwiedzka K."/>
            <person name="Martijn J."/>
            <person name="Lind A.E."/>
            <person name="van Eijk R."/>
            <person name="Schleper C."/>
            <person name="Guy L."/>
            <person name="Ettema T.J."/>
        </authorList>
    </citation>
    <scope>NUCLEOTIDE SEQUENCE</scope>
</reference>
<dbReference type="EMBL" id="LAZR01023561">
    <property type="protein sequence ID" value="KKL78096.1"/>
    <property type="molecule type" value="Genomic_DNA"/>
</dbReference>
<comment type="caution">
    <text evidence="1">The sequence shown here is derived from an EMBL/GenBank/DDBJ whole genome shotgun (WGS) entry which is preliminary data.</text>
</comment>